<feature type="domain" description="PAS" evidence="1">
    <location>
        <begin position="30"/>
        <end position="92"/>
    </location>
</feature>
<sequence>MTTLTQTATTPNIKVQKPEILNYPDLMQVYFFQAVIENLEDGILILNETGELLHANASAEQICSQLNQENCHKKFIHPVIQQLCQSLIDSRSFTDNQLLILSDEIVFNQTTVFRIRVRWLNLNSMQMPYFLVTIENQCQSLKNIAIAEVKKYDLTPREAEIWSLYRGKYSYKDIATKLYITVNTVKKHMKNIHAKRQAFLETQQ</sequence>
<dbReference type="AlphaFoldDB" id="A0A1Z4MZ97"/>
<dbReference type="Gene3D" id="3.30.450.20">
    <property type="entry name" value="PAS domain"/>
    <property type="match status" value="1"/>
</dbReference>
<accession>A0A1Z4MZ97</accession>
<dbReference type="SUPFAM" id="SSF46894">
    <property type="entry name" value="C-terminal effector domain of the bipartite response regulators"/>
    <property type="match status" value="1"/>
</dbReference>
<evidence type="ECO:0000313" key="4">
    <source>
        <dbReference type="Proteomes" id="UP000218785"/>
    </source>
</evidence>
<proteinExistence type="predicted"/>
<dbReference type="EMBL" id="AP018248">
    <property type="protein sequence ID" value="BAY98671.1"/>
    <property type="molecule type" value="Genomic_DNA"/>
</dbReference>
<dbReference type="Gene3D" id="1.10.10.10">
    <property type="entry name" value="Winged helix-like DNA-binding domain superfamily/Winged helix DNA-binding domain"/>
    <property type="match status" value="1"/>
</dbReference>
<evidence type="ECO:0000259" key="1">
    <source>
        <dbReference type="SMART" id="SM00091"/>
    </source>
</evidence>
<dbReference type="SMART" id="SM00421">
    <property type="entry name" value="HTH_LUXR"/>
    <property type="match status" value="1"/>
</dbReference>
<dbReference type="PRINTS" id="PR00038">
    <property type="entry name" value="HTHLUXR"/>
</dbReference>
<evidence type="ECO:0000259" key="2">
    <source>
        <dbReference type="SMART" id="SM00421"/>
    </source>
</evidence>
<dbReference type="RefSeq" id="WP_096576267.1">
    <property type="nucleotide sequence ID" value="NZ_CAWNJS010000001.1"/>
</dbReference>
<evidence type="ECO:0000313" key="3">
    <source>
        <dbReference type="EMBL" id="BAY98671.1"/>
    </source>
</evidence>
<reference evidence="3 4" key="1">
    <citation type="submission" date="2017-06" db="EMBL/GenBank/DDBJ databases">
        <title>Genome sequencing of cyanobaciteial culture collection at National Institute for Environmental Studies (NIES).</title>
        <authorList>
            <person name="Hirose Y."/>
            <person name="Shimura Y."/>
            <person name="Fujisawa T."/>
            <person name="Nakamura Y."/>
            <person name="Kawachi M."/>
        </authorList>
    </citation>
    <scope>NUCLEOTIDE SEQUENCE [LARGE SCALE GENOMIC DNA]</scope>
    <source>
        <strain evidence="3 4">NIES-37</strain>
    </source>
</reference>
<dbReference type="Pfam" id="PF00989">
    <property type="entry name" value="PAS"/>
    <property type="match status" value="1"/>
</dbReference>
<dbReference type="InterPro" id="IPR016032">
    <property type="entry name" value="Sig_transdc_resp-reg_C-effctor"/>
</dbReference>
<dbReference type="Pfam" id="PF00196">
    <property type="entry name" value="GerE"/>
    <property type="match status" value="1"/>
</dbReference>
<dbReference type="InterPro" id="IPR000014">
    <property type="entry name" value="PAS"/>
</dbReference>
<dbReference type="InterPro" id="IPR013767">
    <property type="entry name" value="PAS_fold"/>
</dbReference>
<dbReference type="Proteomes" id="UP000218785">
    <property type="component" value="Chromosome"/>
</dbReference>
<dbReference type="SMART" id="SM00091">
    <property type="entry name" value="PAS"/>
    <property type="match status" value="1"/>
</dbReference>
<name>A0A1Z4MZ97_9CYAN</name>
<dbReference type="KEGG" id="ttq:NIES37_26230"/>
<dbReference type="InterPro" id="IPR036388">
    <property type="entry name" value="WH-like_DNA-bd_sf"/>
</dbReference>
<organism evidence="3 4">
    <name type="scientific">Tolypothrix tenuis PCC 7101</name>
    <dbReference type="NCBI Taxonomy" id="231146"/>
    <lineage>
        <taxon>Bacteria</taxon>
        <taxon>Bacillati</taxon>
        <taxon>Cyanobacteriota</taxon>
        <taxon>Cyanophyceae</taxon>
        <taxon>Nostocales</taxon>
        <taxon>Tolypothrichaceae</taxon>
        <taxon>Tolypothrix</taxon>
    </lineage>
</organism>
<gene>
    <name evidence="3" type="ORF">NIES37_26230</name>
</gene>
<dbReference type="GO" id="GO:0006355">
    <property type="term" value="P:regulation of DNA-templated transcription"/>
    <property type="evidence" value="ECO:0007669"/>
    <property type="project" value="InterPro"/>
</dbReference>
<dbReference type="InterPro" id="IPR000792">
    <property type="entry name" value="Tscrpt_reg_LuxR_C"/>
</dbReference>
<dbReference type="GO" id="GO:0003677">
    <property type="term" value="F:DNA binding"/>
    <property type="evidence" value="ECO:0007669"/>
    <property type="project" value="InterPro"/>
</dbReference>
<feature type="domain" description="HTH luxR-type" evidence="2">
    <location>
        <begin position="151"/>
        <end position="202"/>
    </location>
</feature>
<protein>
    <submittedName>
        <fullName evidence="3">LuxR family transcriptional regulator</fullName>
    </submittedName>
</protein>
<keyword evidence="4" id="KW-1185">Reference proteome</keyword>